<protein>
    <submittedName>
        <fullName evidence="12">Na+/H+ antiporter</fullName>
    </submittedName>
</protein>
<dbReference type="EMBL" id="JAHYBX010000001">
    <property type="protein sequence ID" value="MCA1855312.1"/>
    <property type="molecule type" value="Genomic_DNA"/>
</dbReference>
<evidence type="ECO:0000256" key="3">
    <source>
        <dbReference type="ARBA" id="ARBA00022475"/>
    </source>
</evidence>
<comment type="function">
    <text evidence="10">Na(+)/H(+) antiporter that extrudes sodium in exchange for external protons.</text>
</comment>
<comment type="caution">
    <text evidence="12">The sequence shown here is derived from an EMBL/GenBank/DDBJ whole genome shotgun (WGS) entry which is preliminary data.</text>
</comment>
<dbReference type="NCBIfam" id="TIGR00831">
    <property type="entry name" value="a_cpa1"/>
    <property type="match status" value="1"/>
</dbReference>
<dbReference type="InterPro" id="IPR006153">
    <property type="entry name" value="Cation/H_exchanger_TM"/>
</dbReference>
<keyword evidence="2 10" id="KW-0813">Transport</keyword>
<feature type="transmembrane region" description="Helical" evidence="10">
    <location>
        <begin position="84"/>
        <end position="107"/>
    </location>
</feature>
<keyword evidence="10" id="KW-0050">Antiport</keyword>
<feature type="transmembrane region" description="Helical" evidence="10">
    <location>
        <begin position="358"/>
        <end position="382"/>
    </location>
</feature>
<name>A0ABS7Y891_9BURK</name>
<keyword evidence="3" id="KW-1003">Cell membrane</keyword>
<evidence type="ECO:0000256" key="10">
    <source>
        <dbReference type="RuleBase" id="RU366002"/>
    </source>
</evidence>
<evidence type="ECO:0000313" key="13">
    <source>
        <dbReference type="Proteomes" id="UP001198602"/>
    </source>
</evidence>
<keyword evidence="10" id="KW-0997">Cell inner membrane</keyword>
<comment type="subcellular location">
    <subcellularLocation>
        <location evidence="10">Cell inner membrane</location>
        <topology evidence="10">Multi-pass membrane protein</topology>
    </subcellularLocation>
    <subcellularLocation>
        <location evidence="1">Cell membrane</location>
        <topology evidence="1">Multi-pass membrane protein</topology>
    </subcellularLocation>
</comment>
<dbReference type="PANTHER" id="PTHR10110">
    <property type="entry name" value="SODIUM/HYDROGEN EXCHANGER"/>
    <property type="match status" value="1"/>
</dbReference>
<evidence type="ECO:0000256" key="1">
    <source>
        <dbReference type="ARBA" id="ARBA00004651"/>
    </source>
</evidence>
<feature type="transmembrane region" description="Helical" evidence="10">
    <location>
        <begin position="31"/>
        <end position="49"/>
    </location>
</feature>
<evidence type="ECO:0000256" key="4">
    <source>
        <dbReference type="ARBA" id="ARBA00022692"/>
    </source>
</evidence>
<gene>
    <name evidence="12" type="ORF">LE190_05155</name>
</gene>
<keyword evidence="7 10" id="KW-0406">Ion transport</keyword>
<dbReference type="Gene3D" id="6.10.140.1330">
    <property type="match status" value="1"/>
</dbReference>
<dbReference type="InterPro" id="IPR004705">
    <property type="entry name" value="Cation/H_exchanger_CPA1_bac"/>
</dbReference>
<reference evidence="12 13" key="1">
    <citation type="submission" date="2021-07" db="EMBL/GenBank/DDBJ databases">
        <title>Characterization of Violacein-producing bacteria and related species.</title>
        <authorList>
            <person name="Wilson H.S."/>
            <person name="De Leon M.E."/>
        </authorList>
    </citation>
    <scope>NUCLEOTIDE SEQUENCE [LARGE SCALE GENOMIC DNA]</scope>
    <source>
        <strain evidence="12 13">HSC-2F05</strain>
    </source>
</reference>
<feature type="transmembrane region" description="Helical" evidence="10">
    <location>
        <begin position="6"/>
        <end position="24"/>
    </location>
</feature>
<feature type="transmembrane region" description="Helical" evidence="10">
    <location>
        <begin position="55"/>
        <end position="72"/>
    </location>
</feature>
<evidence type="ECO:0000256" key="6">
    <source>
        <dbReference type="ARBA" id="ARBA00023053"/>
    </source>
</evidence>
<feature type="transmembrane region" description="Helical" evidence="10">
    <location>
        <begin position="240"/>
        <end position="259"/>
    </location>
</feature>
<evidence type="ECO:0000256" key="8">
    <source>
        <dbReference type="ARBA" id="ARBA00023136"/>
    </source>
</evidence>
<dbReference type="Pfam" id="PF00999">
    <property type="entry name" value="Na_H_Exchanger"/>
    <property type="match status" value="1"/>
</dbReference>
<dbReference type="Proteomes" id="UP001198602">
    <property type="component" value="Unassembled WGS sequence"/>
</dbReference>
<feature type="transmembrane region" description="Helical" evidence="10">
    <location>
        <begin position="182"/>
        <end position="204"/>
    </location>
</feature>
<dbReference type="InterPro" id="IPR018422">
    <property type="entry name" value="Cation/H_exchanger_CPA1"/>
</dbReference>
<evidence type="ECO:0000256" key="9">
    <source>
        <dbReference type="ARBA" id="ARBA00023201"/>
    </source>
</evidence>
<evidence type="ECO:0000313" key="12">
    <source>
        <dbReference type="EMBL" id="MCA1855312.1"/>
    </source>
</evidence>
<feature type="transmembrane region" description="Helical" evidence="10">
    <location>
        <begin position="394"/>
        <end position="414"/>
    </location>
</feature>
<feature type="transmembrane region" description="Helical" evidence="10">
    <location>
        <begin position="271"/>
        <end position="291"/>
    </location>
</feature>
<dbReference type="RefSeq" id="WP_225237676.1">
    <property type="nucleotide sequence ID" value="NZ_JAHYBX010000001.1"/>
</dbReference>
<feature type="transmembrane region" description="Helical" evidence="10">
    <location>
        <begin position="311"/>
        <end position="337"/>
    </location>
</feature>
<feature type="transmembrane region" description="Helical" evidence="10">
    <location>
        <begin position="216"/>
        <end position="234"/>
    </location>
</feature>
<comment type="similarity">
    <text evidence="10">Belongs to the monovalent cation:proton antiporter 1 (CPA1) transporter (TC 2.A.36) family.</text>
</comment>
<keyword evidence="13" id="KW-1185">Reference proteome</keyword>
<accession>A0ABS7Y891</accession>
<keyword evidence="8 10" id="KW-0472">Membrane</keyword>
<feature type="domain" description="Cation/H+ exchanger transmembrane" evidence="11">
    <location>
        <begin position="13"/>
        <end position="419"/>
    </location>
</feature>
<dbReference type="PANTHER" id="PTHR10110:SF86">
    <property type="entry name" value="SODIUM_HYDROGEN EXCHANGER 7"/>
    <property type="match status" value="1"/>
</dbReference>
<keyword evidence="9 10" id="KW-0739">Sodium transport</keyword>
<proteinExistence type="inferred from homology"/>
<keyword evidence="6 10" id="KW-0915">Sodium</keyword>
<evidence type="ECO:0000256" key="7">
    <source>
        <dbReference type="ARBA" id="ARBA00023065"/>
    </source>
</evidence>
<keyword evidence="5 10" id="KW-1133">Transmembrane helix</keyword>
<keyword evidence="4 10" id="KW-0812">Transmembrane</keyword>
<evidence type="ECO:0000259" key="11">
    <source>
        <dbReference type="Pfam" id="PF00999"/>
    </source>
</evidence>
<sequence>MGEVGVVLAMLLAVVASGYLVRLLPIALPLPLVQIALGAAIAGLGWHPVRLEPHTFFILFLPPLLFLDGWRIPKVGLFRDKGVILELALGLVLFTVLGAGFLIHWLIPELPLAVSFALAAILAPTDPVAVGSIAARVPIPPRLMHILEGESLLNDASGLVCFRFAVAAALTGTFSLSSAALTFVWVALAGIASGVLLTLAMGIAQRLLAKHFGEEAGASILLNLLLPFGAYIVAEHIGASGILAAVAAGVTMSYVELSGRALATTRIRRNVVWDTVQFALNGVMFVLLGEQLPDIVRAALHGPDLPAPRDIWWLAGNALLISLSLILLRLAWVWVSLRASRMLALRNGREGIMPRKRLIFATSLAGVRGAITLAGILTLPLAMPGGEPFPGRDLAVFLASAVIVVSLVVASVALPRLLRGLELPPETAAEAEEERARQAATLAALGAIDRAGPPQPLDEQDAEIHASAAEQVRGLYQHRLGGGSSDGLHPARARVAEEAERHYRLAALDAERQVLLQMARNNQLSDETARRLVQEIDLVEARYRSRGGH</sequence>
<organism evidence="12 13">
    <name type="scientific">Massilia hydrophila</name>
    <dbReference type="NCBI Taxonomy" id="3044279"/>
    <lineage>
        <taxon>Bacteria</taxon>
        <taxon>Pseudomonadati</taxon>
        <taxon>Pseudomonadota</taxon>
        <taxon>Betaproteobacteria</taxon>
        <taxon>Burkholderiales</taxon>
        <taxon>Oxalobacteraceae</taxon>
        <taxon>Telluria group</taxon>
        <taxon>Massilia</taxon>
    </lineage>
</organism>
<evidence type="ECO:0000256" key="5">
    <source>
        <dbReference type="ARBA" id="ARBA00022989"/>
    </source>
</evidence>
<evidence type="ECO:0000256" key="2">
    <source>
        <dbReference type="ARBA" id="ARBA00022448"/>
    </source>
</evidence>